<dbReference type="RefSeq" id="XP_024331666.1">
    <property type="nucleotide sequence ID" value="XM_024476596.1"/>
</dbReference>
<keyword evidence="2" id="KW-1185">Reference proteome</keyword>
<reference evidence="1 2" key="1">
    <citation type="journal article" date="2015" name="Environ. Microbiol.">
        <title>Genome analyses suggest the presence of polyploidy and recent human-driven expansions in eight global populations of the honeybee pathogen Nosema ceranae.</title>
        <authorList>
            <person name="Pelin A."/>
            <person name="Selman M."/>
            <person name="Aris-Brosou S."/>
            <person name="Farinelli L."/>
            <person name="Corradi N."/>
        </authorList>
    </citation>
    <scope>NUCLEOTIDE SEQUENCE [LARGE SCALE GENOMIC DNA]</scope>
    <source>
        <strain evidence="1 2">PA08 1199</strain>
    </source>
</reference>
<name>A0A0F9ZEV0_9MICR</name>
<protein>
    <submittedName>
        <fullName evidence="1">Uncharacterized protein</fullName>
    </submittedName>
</protein>
<dbReference type="EMBL" id="JPQZ01000009">
    <property type="protein sequence ID" value="KKO75924.1"/>
    <property type="molecule type" value="Genomic_DNA"/>
</dbReference>
<gene>
    <name evidence="1" type="ORF">AAJ76_900040770</name>
</gene>
<dbReference type="GeneID" id="36321551"/>
<dbReference type="AlphaFoldDB" id="A0A0F9ZEV0"/>
<organism evidence="1 2">
    <name type="scientific">Vairimorpha ceranae</name>
    <dbReference type="NCBI Taxonomy" id="40302"/>
    <lineage>
        <taxon>Eukaryota</taxon>
        <taxon>Fungi</taxon>
        <taxon>Fungi incertae sedis</taxon>
        <taxon>Microsporidia</taxon>
        <taxon>Nosematidae</taxon>
        <taxon>Vairimorpha</taxon>
    </lineage>
</organism>
<accession>A0A0F9ZEV0</accession>
<evidence type="ECO:0000313" key="2">
    <source>
        <dbReference type="Proteomes" id="UP000034350"/>
    </source>
</evidence>
<sequence>MKYKTIISLSVCELVAGHIKLLYYNEILKKFNHTKLCRLRKNLNLSMVEYLRYLITKYIIQRRPRKCSVKYKCIFRQKRKIFTLY</sequence>
<dbReference type="Proteomes" id="UP000034350">
    <property type="component" value="Unassembled WGS sequence"/>
</dbReference>
<comment type="caution">
    <text evidence="1">The sequence shown here is derived from an EMBL/GenBank/DDBJ whole genome shotgun (WGS) entry which is preliminary data.</text>
</comment>
<dbReference type="VEuPathDB" id="MicrosporidiaDB:AAJ76_900040770"/>
<evidence type="ECO:0000313" key="1">
    <source>
        <dbReference type="EMBL" id="KKO75924.1"/>
    </source>
</evidence>
<proteinExistence type="predicted"/>